<evidence type="ECO:0000259" key="4">
    <source>
        <dbReference type="PROSITE" id="PS50172"/>
    </source>
</evidence>
<dbReference type="InterPro" id="IPR044528">
    <property type="entry name" value="POD-like_MBL-fold"/>
</dbReference>
<dbReference type="Pfam" id="PF00753">
    <property type="entry name" value="Lactamase_B"/>
    <property type="match status" value="2"/>
</dbReference>
<evidence type="ECO:0000313" key="6">
    <source>
        <dbReference type="Proteomes" id="UP000710432"/>
    </source>
</evidence>
<dbReference type="InterPro" id="IPR036420">
    <property type="entry name" value="BRCT_dom_sf"/>
</dbReference>
<evidence type="ECO:0000256" key="2">
    <source>
        <dbReference type="SAM" id="Coils"/>
    </source>
</evidence>
<feature type="region of interest" description="Disordered" evidence="3">
    <location>
        <begin position="503"/>
        <end position="544"/>
    </location>
</feature>
<feature type="compositionally biased region" description="Gly residues" evidence="3">
    <location>
        <begin position="517"/>
        <end position="528"/>
    </location>
</feature>
<sequence length="544" mass="60365">MASAALRVAVRRLSQQSSSRAPVLLRQMFEPKSCTYTYLLGDPESREALLIDPVLETAQRDAQLVKELGLKLLYAVNTHCHADHITGSGALRSLLPGCQSVISRLSGAQADVHIEEDFFQGKHFFLYGEFPGDERRKLIRYVTAFNGELEDYMSERVQFVITAQEWDPVFEEALETRASPGHTPGCVTFVLDDQSMAFTGDALLIRGCGRTDFQQGCARTLYHSVHEKIFTLPGNCLIYPAHDYHGLTVSTVEEERTLNPRLTLTCEEFIKVMDNLNLPKPQQIGLPPGEGMRGAARRLRGQQLEALTRVALMEQRVKELQRQKKELRIEMEVEVALLRGELAGERVAARREEEQLRELLGQQVESHQSSQELREQALETRASPGHTPGCVTFVLDDQSMAFTGDALLIRGCGRTDFQQGCARTLYHSVHEKIFTLPGNCLIYPAHDYHGLTVSTVEEERTLNPRLTLTCEEFIKVMDNLNLPKPQQIATCFAAQVTVPSAEPGRRLATSGDLLPGRNGGVGAPGASGEGVTTSLDPGVRSLVR</sequence>
<dbReference type="InterPro" id="IPR036866">
    <property type="entry name" value="RibonucZ/Hydroxyglut_hydro"/>
</dbReference>
<dbReference type="CDD" id="cd07724">
    <property type="entry name" value="POD-like_MBL-fold"/>
    <property type="match status" value="1"/>
</dbReference>
<dbReference type="InterPro" id="IPR001357">
    <property type="entry name" value="BRCT_dom"/>
</dbReference>
<protein>
    <submittedName>
        <fullName evidence="5">Persulfide dioxygenase ETHE1, mitochondrial</fullName>
    </submittedName>
</protein>
<dbReference type="GO" id="GO:0005739">
    <property type="term" value="C:mitochondrion"/>
    <property type="evidence" value="ECO:0007669"/>
    <property type="project" value="TreeGrafter"/>
</dbReference>
<reference evidence="5" key="1">
    <citation type="submission" date="2020-03" db="EMBL/GenBank/DDBJ databases">
        <title>Studies in the Genomics of Life Span.</title>
        <authorList>
            <person name="Glass D."/>
        </authorList>
    </citation>
    <scope>NUCLEOTIDE SEQUENCE</scope>
    <source>
        <strain evidence="5">LTLLF</strain>
        <tissue evidence="5">Muscle</tissue>
    </source>
</reference>
<evidence type="ECO:0000256" key="1">
    <source>
        <dbReference type="ARBA" id="ARBA00022723"/>
    </source>
</evidence>
<dbReference type="GO" id="GO:0050313">
    <property type="term" value="F:sulfur dioxygenase activity"/>
    <property type="evidence" value="ECO:0007669"/>
    <property type="project" value="InterPro"/>
</dbReference>
<name>A0A8J6GBB6_MICOH</name>
<dbReference type="PANTHER" id="PTHR43084">
    <property type="entry name" value="PERSULFIDE DIOXYGENASE ETHE1"/>
    <property type="match status" value="1"/>
</dbReference>
<keyword evidence="5" id="KW-0223">Dioxygenase</keyword>
<accession>A0A8J6GBB6</accession>
<dbReference type="PROSITE" id="PS50172">
    <property type="entry name" value="BRCT"/>
    <property type="match status" value="1"/>
</dbReference>
<dbReference type="GO" id="GO:0006749">
    <property type="term" value="P:glutathione metabolic process"/>
    <property type="evidence" value="ECO:0007669"/>
    <property type="project" value="InterPro"/>
</dbReference>
<dbReference type="Gene3D" id="3.60.15.10">
    <property type="entry name" value="Ribonuclease Z/Hydroxyacylglutathione hydrolase-like"/>
    <property type="match status" value="3"/>
</dbReference>
<comment type="caution">
    <text evidence="5">The sequence shown here is derived from an EMBL/GenBank/DDBJ whole genome shotgun (WGS) entry which is preliminary data.</text>
</comment>
<organism evidence="5 6">
    <name type="scientific">Microtus ochrogaster</name>
    <name type="common">Prairie vole</name>
    <dbReference type="NCBI Taxonomy" id="79684"/>
    <lineage>
        <taxon>Eukaryota</taxon>
        <taxon>Metazoa</taxon>
        <taxon>Chordata</taxon>
        <taxon>Craniata</taxon>
        <taxon>Vertebrata</taxon>
        <taxon>Euteleostomi</taxon>
        <taxon>Mammalia</taxon>
        <taxon>Eutheria</taxon>
        <taxon>Euarchontoglires</taxon>
        <taxon>Glires</taxon>
        <taxon>Rodentia</taxon>
        <taxon>Myomorpha</taxon>
        <taxon>Muroidea</taxon>
        <taxon>Cricetidae</taxon>
        <taxon>Arvicolinae</taxon>
        <taxon>Microtus</taxon>
    </lineage>
</organism>
<keyword evidence="5" id="KW-0560">Oxidoreductase</keyword>
<keyword evidence="2" id="KW-0175">Coiled coil</keyword>
<gene>
    <name evidence="5" type="ORF">LTLLF_170080</name>
</gene>
<evidence type="ECO:0000313" key="5">
    <source>
        <dbReference type="EMBL" id="KAH0507137.1"/>
    </source>
</evidence>
<evidence type="ECO:0000256" key="3">
    <source>
        <dbReference type="SAM" id="MobiDB-lite"/>
    </source>
</evidence>
<dbReference type="EMBL" id="JAATJU010023718">
    <property type="protein sequence ID" value="KAH0507137.1"/>
    <property type="molecule type" value="Genomic_DNA"/>
</dbReference>
<dbReference type="SUPFAM" id="SSF56281">
    <property type="entry name" value="Metallo-hydrolase/oxidoreductase"/>
    <property type="match status" value="2"/>
</dbReference>
<keyword evidence="1" id="KW-0479">Metal-binding</keyword>
<dbReference type="SUPFAM" id="SSF52113">
    <property type="entry name" value="BRCT domain"/>
    <property type="match status" value="1"/>
</dbReference>
<dbReference type="GO" id="GO:0046872">
    <property type="term" value="F:metal ion binding"/>
    <property type="evidence" value="ECO:0007669"/>
    <property type="project" value="UniProtKB-KW"/>
</dbReference>
<dbReference type="InterPro" id="IPR051682">
    <property type="entry name" value="Mito_Persulfide_Diox"/>
</dbReference>
<dbReference type="Proteomes" id="UP000710432">
    <property type="component" value="Unassembled WGS sequence"/>
</dbReference>
<dbReference type="PANTHER" id="PTHR43084:SF1">
    <property type="entry name" value="PERSULFIDE DIOXYGENASE ETHE1, MITOCHONDRIAL"/>
    <property type="match status" value="1"/>
</dbReference>
<dbReference type="AlphaFoldDB" id="A0A8J6GBB6"/>
<dbReference type="GO" id="GO:0070813">
    <property type="term" value="P:hydrogen sulfide metabolic process"/>
    <property type="evidence" value="ECO:0007669"/>
    <property type="project" value="TreeGrafter"/>
</dbReference>
<feature type="domain" description="BRCT" evidence="4">
    <location>
        <begin position="114"/>
        <end position="165"/>
    </location>
</feature>
<dbReference type="InterPro" id="IPR001279">
    <property type="entry name" value="Metallo-B-lactamas"/>
</dbReference>
<proteinExistence type="predicted"/>
<dbReference type="SMART" id="SM00849">
    <property type="entry name" value="Lactamase_B"/>
    <property type="match status" value="1"/>
</dbReference>
<feature type="coiled-coil region" evidence="2">
    <location>
        <begin position="303"/>
        <end position="337"/>
    </location>
</feature>